<evidence type="ECO:0000256" key="1">
    <source>
        <dbReference type="SAM" id="Phobius"/>
    </source>
</evidence>
<keyword evidence="3" id="KW-1185">Reference proteome</keyword>
<dbReference type="AlphaFoldDB" id="A0A9Q1M8V7"/>
<evidence type="ECO:0000313" key="2">
    <source>
        <dbReference type="EMBL" id="KAJ8554269.1"/>
    </source>
</evidence>
<gene>
    <name evidence="2" type="ORF">K7X08_024947</name>
</gene>
<protein>
    <submittedName>
        <fullName evidence="2">Uncharacterized protein</fullName>
    </submittedName>
</protein>
<keyword evidence="1" id="KW-0812">Transmembrane</keyword>
<accession>A0A9Q1M8V7</accession>
<dbReference type="OrthoDB" id="6513042at2759"/>
<comment type="caution">
    <text evidence="2">The sequence shown here is derived from an EMBL/GenBank/DDBJ whole genome shotgun (WGS) entry which is preliminary data.</text>
</comment>
<organism evidence="2 3">
    <name type="scientific">Anisodus acutangulus</name>
    <dbReference type="NCBI Taxonomy" id="402998"/>
    <lineage>
        <taxon>Eukaryota</taxon>
        <taxon>Viridiplantae</taxon>
        <taxon>Streptophyta</taxon>
        <taxon>Embryophyta</taxon>
        <taxon>Tracheophyta</taxon>
        <taxon>Spermatophyta</taxon>
        <taxon>Magnoliopsida</taxon>
        <taxon>eudicotyledons</taxon>
        <taxon>Gunneridae</taxon>
        <taxon>Pentapetalae</taxon>
        <taxon>asterids</taxon>
        <taxon>lamiids</taxon>
        <taxon>Solanales</taxon>
        <taxon>Solanaceae</taxon>
        <taxon>Solanoideae</taxon>
        <taxon>Hyoscyameae</taxon>
        <taxon>Anisodus</taxon>
    </lineage>
</organism>
<dbReference type="EMBL" id="JAJAGQ010000009">
    <property type="protein sequence ID" value="KAJ8554269.1"/>
    <property type="molecule type" value="Genomic_DNA"/>
</dbReference>
<name>A0A9Q1M8V7_9SOLA</name>
<sequence length="174" mass="19623">MSCRPTYESMLDMGHRHCRPMAAVKSAPPAGREALFSALANLNILRPRFCLHVSCCHWLSQGIGFLNDPRRLNQPPWNGLLTHYKEHECLVKGPLNNLKQSMTRFQKPKRSTMTEGFSLVVGLGWFLAIIMDLLPRQTPMPTGEIVSLGDFLGNDFKSQGFHVPYHVVEFSTQG</sequence>
<keyword evidence="1" id="KW-0472">Membrane</keyword>
<feature type="transmembrane region" description="Helical" evidence="1">
    <location>
        <begin position="116"/>
        <end position="134"/>
    </location>
</feature>
<reference evidence="3" key="1">
    <citation type="journal article" date="2023" name="Proc. Natl. Acad. Sci. U.S.A.">
        <title>Genomic and structural basis for evolution of tropane alkaloid biosynthesis.</title>
        <authorList>
            <person name="Wanga Y.-J."/>
            <person name="Taina T."/>
            <person name="Yua J.-Y."/>
            <person name="Lia J."/>
            <person name="Xua B."/>
            <person name="Chenc J."/>
            <person name="D'Auriad J.C."/>
            <person name="Huanga J.-P."/>
            <person name="Huanga S.-X."/>
        </authorList>
    </citation>
    <scope>NUCLEOTIDE SEQUENCE [LARGE SCALE GENOMIC DNA]</scope>
    <source>
        <strain evidence="3">cv. KIB-2019</strain>
    </source>
</reference>
<dbReference type="Proteomes" id="UP001152561">
    <property type="component" value="Unassembled WGS sequence"/>
</dbReference>
<keyword evidence="1" id="KW-1133">Transmembrane helix</keyword>
<evidence type="ECO:0000313" key="3">
    <source>
        <dbReference type="Proteomes" id="UP001152561"/>
    </source>
</evidence>
<proteinExistence type="predicted"/>